<keyword evidence="3" id="KW-1185">Reference proteome</keyword>
<gene>
    <name evidence="2" type="ORF">JCM31447_31890</name>
</gene>
<evidence type="ECO:0000256" key="1">
    <source>
        <dbReference type="SAM" id="MobiDB-lite"/>
    </source>
</evidence>
<name>A0A4P2VYE1_FLUSA</name>
<feature type="region of interest" description="Disordered" evidence="1">
    <location>
        <begin position="1"/>
        <end position="20"/>
    </location>
</feature>
<sequence length="328" mass="36683">MTDVHTDVKTDDEKDSENLPRRKMATIAMGALLGAAALSKKEANALASSDAPILAKIDATLVAMSANVATVASAVKKELENFTEFMKPFTETYNNVKKVSDSWNELMGQMNKVMEATEKSRDFLQSLIDKDSNIFYVQAKQLSSYVTNLIAGNSDWAKVRLRKFDWYSQALVRAIEDIAAHYNDMYNAWERASHGPNSPQDKIFVAGANQQLKAFYNEVRAYAFSKQFDDIQEQVRNDKKAGKIPKDKSESEIVSELSKQMLIQLQIAQYSATVDILNSVNTLVLSKNPGAFKIPKGMKIPKPEDFKNAFDAATKGESFPGNYFRDRS</sequence>
<dbReference type="EMBL" id="AP019370">
    <property type="protein sequence ID" value="BBH54715.1"/>
    <property type="molecule type" value="Genomic_DNA"/>
</dbReference>
<protein>
    <submittedName>
        <fullName evidence="2">Uncharacterized protein</fullName>
    </submittedName>
</protein>
<keyword evidence="2" id="KW-0614">Plasmid</keyword>
<geneLocation type="plasmid" evidence="2 3">
    <name>68K</name>
</geneLocation>
<dbReference type="OrthoDB" id="9899812at2"/>
<dbReference type="RefSeq" id="WP_130613254.1">
    <property type="nucleotide sequence ID" value="NZ_AP019370.1"/>
</dbReference>
<evidence type="ECO:0000313" key="3">
    <source>
        <dbReference type="Proteomes" id="UP000291236"/>
    </source>
</evidence>
<dbReference type="Proteomes" id="UP000291236">
    <property type="component" value="Plasmid 68K"/>
</dbReference>
<evidence type="ECO:0000313" key="2">
    <source>
        <dbReference type="EMBL" id="BBH54715.1"/>
    </source>
</evidence>
<dbReference type="GeneID" id="39493295"/>
<dbReference type="AlphaFoldDB" id="A0A4P2VYE1"/>
<accession>A0A4P2VYE1</accession>
<reference evidence="2 3" key="1">
    <citation type="submission" date="2018-12" db="EMBL/GenBank/DDBJ databases">
        <title>Rubrispira sanarue gen. nov., sp., nov., a member of the order Silvanigrellales, isolated from a brackish lake in Hamamatsu Japan.</title>
        <authorList>
            <person name="Maejima Y."/>
            <person name="Iino T."/>
            <person name="Muraguchi Y."/>
            <person name="Fukuda K."/>
            <person name="Nojiri H."/>
            <person name="Ohkuma M."/>
            <person name="Moriuchi R."/>
            <person name="Dohra H."/>
            <person name="Kimbara K."/>
            <person name="Shintani M."/>
        </authorList>
    </citation>
    <scope>NUCLEOTIDE SEQUENCE [LARGE SCALE GENOMIC DNA]</scope>
    <source>
        <strain evidence="2 3">RF1110005</strain>
        <plasmid evidence="2 3">68K</plasmid>
    </source>
</reference>
<organism evidence="2 3">
    <name type="scientific">Fluviispira sanaruensis</name>
    <dbReference type="NCBI Taxonomy" id="2493639"/>
    <lineage>
        <taxon>Bacteria</taxon>
        <taxon>Pseudomonadati</taxon>
        <taxon>Bdellovibrionota</taxon>
        <taxon>Oligoflexia</taxon>
        <taxon>Silvanigrellales</taxon>
        <taxon>Silvanigrellaceae</taxon>
        <taxon>Fluviispira</taxon>
    </lineage>
</organism>
<dbReference type="KEGG" id="sbf:JCM31447_31890"/>
<proteinExistence type="predicted"/>